<dbReference type="AlphaFoldDB" id="A0A1G8HXC6"/>
<accession>A0A1G8HXC6</accession>
<keyword evidence="2" id="KW-1185">Reference proteome</keyword>
<sequence length="72" mass="8200">MSIALSIVGDTVGDVLYRYFQEDGDDLERQLYELNPHLKKLPVLLPTGTRIQLPEVSAESELEVERVVTVWD</sequence>
<gene>
    <name evidence="1" type="ORF">SAMN04488136_1686</name>
</gene>
<evidence type="ECO:0000313" key="1">
    <source>
        <dbReference type="EMBL" id="SDI11365.1"/>
    </source>
</evidence>
<organism evidence="1 2">
    <name type="scientific">Vibrio xiamenensis</name>
    <dbReference type="NCBI Taxonomy" id="861298"/>
    <lineage>
        <taxon>Bacteria</taxon>
        <taxon>Pseudomonadati</taxon>
        <taxon>Pseudomonadota</taxon>
        <taxon>Gammaproteobacteria</taxon>
        <taxon>Vibrionales</taxon>
        <taxon>Vibrionaceae</taxon>
        <taxon>Vibrio</taxon>
    </lineage>
</organism>
<reference evidence="2" key="1">
    <citation type="submission" date="2016-10" db="EMBL/GenBank/DDBJ databases">
        <authorList>
            <person name="Varghese N."/>
            <person name="Submissions S."/>
        </authorList>
    </citation>
    <scope>NUCLEOTIDE SEQUENCE [LARGE SCALE GENOMIC DNA]</scope>
    <source>
        <strain evidence="2">CGMCC 1.10228</strain>
    </source>
</reference>
<name>A0A1G8HXC6_9VIBR</name>
<dbReference type="InterPro" id="IPR008861">
    <property type="entry name" value="GpX-like"/>
</dbReference>
<dbReference type="OrthoDB" id="8759063at2"/>
<dbReference type="Proteomes" id="UP000198854">
    <property type="component" value="Unassembled WGS sequence"/>
</dbReference>
<evidence type="ECO:0000313" key="2">
    <source>
        <dbReference type="Proteomes" id="UP000198854"/>
    </source>
</evidence>
<dbReference type="Pfam" id="PF05489">
    <property type="entry name" value="Phage_tail_X"/>
    <property type="match status" value="1"/>
</dbReference>
<dbReference type="EMBL" id="FNDD01000068">
    <property type="protein sequence ID" value="SDI11365.1"/>
    <property type="molecule type" value="Genomic_DNA"/>
</dbReference>
<dbReference type="STRING" id="861298.SAMN04488136_1686"/>
<proteinExistence type="predicted"/>
<dbReference type="RefSeq" id="WP_093279576.1">
    <property type="nucleotide sequence ID" value="NZ_FNDD01000068.1"/>
</dbReference>
<protein>
    <submittedName>
        <fullName evidence="1">Phage Tail Protein X</fullName>
    </submittedName>
</protein>